<reference evidence="1" key="1">
    <citation type="submission" date="2023-08" db="EMBL/GenBank/DDBJ databases">
        <title>Reference Genome Resource for the Citrus Pathogen Phytophthora citrophthora.</title>
        <authorList>
            <person name="Moller H."/>
            <person name="Coetzee B."/>
            <person name="Rose L.J."/>
            <person name="Van Niekerk J.M."/>
        </authorList>
    </citation>
    <scope>NUCLEOTIDE SEQUENCE</scope>
    <source>
        <strain evidence="1">STE-U-9442</strain>
    </source>
</reference>
<gene>
    <name evidence="1" type="ORF">P3T76_011632</name>
</gene>
<organism evidence="1 2">
    <name type="scientific">Phytophthora citrophthora</name>
    <dbReference type="NCBI Taxonomy" id="4793"/>
    <lineage>
        <taxon>Eukaryota</taxon>
        <taxon>Sar</taxon>
        <taxon>Stramenopiles</taxon>
        <taxon>Oomycota</taxon>
        <taxon>Peronosporomycetes</taxon>
        <taxon>Peronosporales</taxon>
        <taxon>Peronosporaceae</taxon>
        <taxon>Phytophthora</taxon>
    </lineage>
</organism>
<accession>A0AAD9G8N5</accession>
<proteinExistence type="predicted"/>
<dbReference type="EMBL" id="JASMQC010000027">
    <property type="protein sequence ID" value="KAK1933872.1"/>
    <property type="molecule type" value="Genomic_DNA"/>
</dbReference>
<keyword evidence="2" id="KW-1185">Reference proteome</keyword>
<sequence>MQVSETDFPEESTFQHQLMAGIAAVTEPTCSICPELSKTFPSSGQQSSRRIKGEVDFYLDGGLQWGIELLVNGKGITKHMDRFTPGGKCYELKASDYAVFDFRCNKSGKVTNVQRKDKRVSVFFRQGDYSSCKCIFGFNKEVVKIRLEN</sequence>
<dbReference type="AlphaFoldDB" id="A0AAD9G8N5"/>
<name>A0AAD9G8N5_9STRA</name>
<evidence type="ECO:0000313" key="2">
    <source>
        <dbReference type="Proteomes" id="UP001259832"/>
    </source>
</evidence>
<dbReference type="Proteomes" id="UP001259832">
    <property type="component" value="Unassembled WGS sequence"/>
</dbReference>
<comment type="caution">
    <text evidence="1">The sequence shown here is derived from an EMBL/GenBank/DDBJ whole genome shotgun (WGS) entry which is preliminary data.</text>
</comment>
<protein>
    <submittedName>
        <fullName evidence="1">Uncharacterized protein</fullName>
    </submittedName>
</protein>
<evidence type="ECO:0000313" key="1">
    <source>
        <dbReference type="EMBL" id="KAK1933872.1"/>
    </source>
</evidence>